<name>A0AC34QCE1_9BILA</name>
<evidence type="ECO:0000313" key="1">
    <source>
        <dbReference type="Proteomes" id="UP000887576"/>
    </source>
</evidence>
<reference evidence="2" key="1">
    <citation type="submission" date="2022-11" db="UniProtKB">
        <authorList>
            <consortium name="WormBaseParasite"/>
        </authorList>
    </citation>
    <scope>IDENTIFICATION</scope>
</reference>
<dbReference type="WBParaSite" id="JU765_v2.g15118.t1">
    <property type="protein sequence ID" value="JU765_v2.g15118.t1"/>
    <property type="gene ID" value="JU765_v2.g15118"/>
</dbReference>
<protein>
    <submittedName>
        <fullName evidence="2">Cytochrome P450</fullName>
    </submittedName>
</protein>
<organism evidence="1 2">
    <name type="scientific">Panagrolaimus sp. JU765</name>
    <dbReference type="NCBI Taxonomy" id="591449"/>
    <lineage>
        <taxon>Eukaryota</taxon>
        <taxon>Metazoa</taxon>
        <taxon>Ecdysozoa</taxon>
        <taxon>Nematoda</taxon>
        <taxon>Chromadorea</taxon>
        <taxon>Rhabditida</taxon>
        <taxon>Tylenchina</taxon>
        <taxon>Panagrolaimomorpha</taxon>
        <taxon>Panagrolaimoidea</taxon>
        <taxon>Panagrolaimidae</taxon>
        <taxon>Panagrolaimus</taxon>
    </lineage>
</organism>
<proteinExistence type="predicted"/>
<dbReference type="Proteomes" id="UP000887576">
    <property type="component" value="Unplaced"/>
</dbReference>
<evidence type="ECO:0000313" key="2">
    <source>
        <dbReference type="WBParaSite" id="JU765_v2.g15118.t1"/>
    </source>
</evidence>
<sequence>MGNTPIVTIHDSPTIYATFLKDGEAYTGRHLTDAGALARNGRNGVILVDGDLWREHRRFTLHVLRDFGLGKNLMQERILDEVTHTIADIKQDLKNGAKVLSIQNELDRAVGSIINLLLFGYRFGRDKLEKFEKNKQGVHKVLMHGGTFWWKIIEINVNLMKHLPHLRNVYQKVVNDNEELGKFYLEEIENHKKTIDFDSDQEPTDYVEAFLRHRHKLEKSGIKDHTYTDNQLFGMIFDLWLAGQETTATTLSWMCIYLIRHPECQIKMQQELDKFIGSDRIVTLDDKNNLNYVNAVVAETQRYCSLVPFNVPHKTTKDVEIHGYKIPSGTVITHQVGTVMADNRYFKNPDKFDPERFLDKNGKFFSPPELMPFGIGKRACLGEGLARMELYLFAANIFNQFKLKAAYGQIPSEHRIMRGTASCLPYQCEIETRF</sequence>
<accession>A0AC34QCE1</accession>